<keyword evidence="10" id="KW-1185">Reference proteome</keyword>
<evidence type="ECO:0000256" key="2">
    <source>
        <dbReference type="ARBA" id="ARBA00009142"/>
    </source>
</evidence>
<keyword evidence="6 8" id="KW-1133">Transmembrane helix</keyword>
<keyword evidence="7 8" id="KW-0472">Membrane</keyword>
<feature type="transmembrane region" description="Helical" evidence="8">
    <location>
        <begin position="75"/>
        <end position="94"/>
    </location>
</feature>
<dbReference type="OrthoDB" id="9800873at2"/>
<dbReference type="PANTHER" id="PTHR30269:SF32">
    <property type="entry name" value="MEMBRANE TRANSPORTER PROTEIN-RELATED"/>
    <property type="match status" value="1"/>
</dbReference>
<feature type="transmembrane region" description="Helical" evidence="8">
    <location>
        <begin position="168"/>
        <end position="188"/>
    </location>
</feature>
<evidence type="ECO:0000256" key="8">
    <source>
        <dbReference type="RuleBase" id="RU363041"/>
    </source>
</evidence>
<reference evidence="9 10" key="1">
    <citation type="submission" date="2019-09" db="EMBL/GenBank/DDBJ databases">
        <title>Genome sequence of Rhodovastum atsumiense, a diverse member of the Acetobacteraceae family of non-sulfur purple photosynthetic bacteria.</title>
        <authorList>
            <person name="Meyer T."/>
            <person name="Kyndt J."/>
        </authorList>
    </citation>
    <scope>NUCLEOTIDE SEQUENCE [LARGE SCALE GENOMIC DNA]</scope>
    <source>
        <strain evidence="9 10">DSM 21279</strain>
    </source>
</reference>
<comment type="similarity">
    <text evidence="2 8">Belongs to the 4-toluene sulfonate uptake permease (TSUP) (TC 2.A.102) family.</text>
</comment>
<keyword evidence="4 8" id="KW-1003">Cell membrane</keyword>
<evidence type="ECO:0000313" key="9">
    <source>
        <dbReference type="EMBL" id="KAA5613229.1"/>
    </source>
</evidence>
<feature type="transmembrane region" description="Helical" evidence="8">
    <location>
        <begin position="100"/>
        <end position="120"/>
    </location>
</feature>
<dbReference type="GO" id="GO:0005886">
    <property type="term" value="C:plasma membrane"/>
    <property type="evidence" value="ECO:0007669"/>
    <property type="project" value="UniProtKB-SubCell"/>
</dbReference>
<dbReference type="Pfam" id="PF01925">
    <property type="entry name" value="TauE"/>
    <property type="match status" value="1"/>
</dbReference>
<dbReference type="InterPro" id="IPR052017">
    <property type="entry name" value="TSUP"/>
</dbReference>
<evidence type="ECO:0000256" key="4">
    <source>
        <dbReference type="ARBA" id="ARBA00022475"/>
    </source>
</evidence>
<sequence length="248" mass="24828">MSDLLLQATFVAATFLLAGVVKGMIGLGLPTISMGLLGLVMAPSQAAALLLVPSLVTNVWQLLAGSGCGALLRRLWGMMLGICLGTAAGSGIIAGGDTRLATAGLGGALILYALVGLARARLRVPAWAERRAGPVVGAVTGLITGATGVFVIPAVPFLGALGLERDELVQALGLSFTVSTLALAAGLAWHGAVPAASLGLSLLALAPALLGMAAGGWLRARVSLGAFRRCFFLGLLGLGGEIAWRALA</sequence>
<evidence type="ECO:0000256" key="7">
    <source>
        <dbReference type="ARBA" id="ARBA00023136"/>
    </source>
</evidence>
<feature type="transmembrane region" description="Helical" evidence="8">
    <location>
        <begin position="200"/>
        <end position="220"/>
    </location>
</feature>
<dbReference type="AlphaFoldDB" id="A0A5M6IZ50"/>
<evidence type="ECO:0000256" key="3">
    <source>
        <dbReference type="ARBA" id="ARBA00022448"/>
    </source>
</evidence>
<dbReference type="InterPro" id="IPR002781">
    <property type="entry name" value="TM_pro_TauE-like"/>
</dbReference>
<dbReference type="EMBL" id="VWPK01000007">
    <property type="protein sequence ID" value="KAA5613229.1"/>
    <property type="molecule type" value="Genomic_DNA"/>
</dbReference>
<organism evidence="9 10">
    <name type="scientific">Rhodovastum atsumiense</name>
    <dbReference type="NCBI Taxonomy" id="504468"/>
    <lineage>
        <taxon>Bacteria</taxon>
        <taxon>Pseudomonadati</taxon>
        <taxon>Pseudomonadota</taxon>
        <taxon>Alphaproteobacteria</taxon>
        <taxon>Acetobacterales</taxon>
        <taxon>Acetobacteraceae</taxon>
        <taxon>Rhodovastum</taxon>
    </lineage>
</organism>
<evidence type="ECO:0000256" key="5">
    <source>
        <dbReference type="ARBA" id="ARBA00022692"/>
    </source>
</evidence>
<proteinExistence type="inferred from homology"/>
<dbReference type="RefSeq" id="WP_150039712.1">
    <property type="nucleotide sequence ID" value="NZ_OW485601.1"/>
</dbReference>
<evidence type="ECO:0000313" key="10">
    <source>
        <dbReference type="Proteomes" id="UP000325255"/>
    </source>
</evidence>
<accession>A0A5M6IZ50</accession>
<keyword evidence="3" id="KW-0813">Transport</keyword>
<protein>
    <recommendedName>
        <fullName evidence="8">Probable membrane transporter protein</fullName>
    </recommendedName>
</protein>
<dbReference type="Proteomes" id="UP000325255">
    <property type="component" value="Unassembled WGS sequence"/>
</dbReference>
<comment type="caution">
    <text evidence="9">The sequence shown here is derived from an EMBL/GenBank/DDBJ whole genome shotgun (WGS) entry which is preliminary data.</text>
</comment>
<comment type="subcellular location">
    <subcellularLocation>
        <location evidence="1 8">Cell membrane</location>
        <topology evidence="1 8">Multi-pass membrane protein</topology>
    </subcellularLocation>
</comment>
<dbReference type="PANTHER" id="PTHR30269">
    <property type="entry name" value="TRANSMEMBRANE PROTEIN YFCA"/>
    <property type="match status" value="1"/>
</dbReference>
<keyword evidence="5 8" id="KW-0812">Transmembrane</keyword>
<evidence type="ECO:0000256" key="1">
    <source>
        <dbReference type="ARBA" id="ARBA00004651"/>
    </source>
</evidence>
<evidence type="ECO:0000256" key="6">
    <source>
        <dbReference type="ARBA" id="ARBA00022989"/>
    </source>
</evidence>
<name>A0A5M6IZ50_9PROT</name>
<gene>
    <name evidence="9" type="ORF">F1189_05910</name>
</gene>
<feature type="transmembrane region" description="Helical" evidence="8">
    <location>
        <begin position="132"/>
        <end position="156"/>
    </location>
</feature>